<feature type="compositionally biased region" description="Basic and acidic residues" evidence="4">
    <location>
        <begin position="193"/>
        <end position="203"/>
    </location>
</feature>
<name>A0ABR0STA5_9HYPO</name>
<dbReference type="Pfam" id="PF10451">
    <property type="entry name" value="Stn1"/>
    <property type="match status" value="2"/>
</dbReference>
<gene>
    <name evidence="6" type="ORF">PT974_03401</name>
</gene>
<feature type="region of interest" description="Disordered" evidence="4">
    <location>
        <begin position="100"/>
        <end position="120"/>
    </location>
</feature>
<feature type="compositionally biased region" description="Basic and acidic residues" evidence="4">
    <location>
        <begin position="225"/>
        <end position="243"/>
    </location>
</feature>
<evidence type="ECO:0000256" key="2">
    <source>
        <dbReference type="ARBA" id="ARBA00022454"/>
    </source>
</evidence>
<comment type="caution">
    <text evidence="6">The sequence shown here is derived from an EMBL/GenBank/DDBJ whole genome shotgun (WGS) entry which is preliminary data.</text>
</comment>
<sequence>MTNAGPVALYPRYCFHLSPTVNTWCLLRATEIHGLDQHPGFEGEKFYFYKNLPIKWVRIVGVVVAIDEIAGRRFYFVDDSSGATIQALISITATKVDEAESQDVGKKKEAPVDSKTSQDPESYADIDIGTVVDIKGSLSTYREERQINIEKMVLIKTTAQELVLWEKRAKFRREVLDVPWALRDKDIRRCRKEAEKSEADAERKKKRLKAAIEGGKAQRQASRSESAEVRKENSRSKSREESVQKMAQDGATKGKYNALGL</sequence>
<evidence type="ECO:0000256" key="1">
    <source>
        <dbReference type="ARBA" id="ARBA00004574"/>
    </source>
</evidence>
<evidence type="ECO:0000256" key="3">
    <source>
        <dbReference type="ARBA" id="ARBA00022895"/>
    </source>
</evidence>
<keyword evidence="2" id="KW-0158">Chromosome</keyword>
<dbReference type="SUPFAM" id="SSF50249">
    <property type="entry name" value="Nucleic acid-binding proteins"/>
    <property type="match status" value="1"/>
</dbReference>
<evidence type="ECO:0000259" key="5">
    <source>
        <dbReference type="Pfam" id="PF10451"/>
    </source>
</evidence>
<comment type="subcellular location">
    <subcellularLocation>
        <location evidence="1">Chromosome</location>
        <location evidence="1">Telomere</location>
    </subcellularLocation>
</comment>
<dbReference type="EMBL" id="JAVFKD010000004">
    <property type="protein sequence ID" value="KAK5995011.1"/>
    <property type="molecule type" value="Genomic_DNA"/>
</dbReference>
<feature type="compositionally biased region" description="Basic and acidic residues" evidence="4">
    <location>
        <begin position="100"/>
        <end position="118"/>
    </location>
</feature>
<proteinExistence type="predicted"/>
<dbReference type="Gene3D" id="2.40.50.140">
    <property type="entry name" value="Nucleic acid-binding proteins"/>
    <property type="match status" value="1"/>
</dbReference>
<keyword evidence="7" id="KW-1185">Reference proteome</keyword>
<dbReference type="Proteomes" id="UP001338125">
    <property type="component" value="Unassembled WGS sequence"/>
</dbReference>
<dbReference type="InterPro" id="IPR018856">
    <property type="entry name" value="Stn1_N"/>
</dbReference>
<protein>
    <submittedName>
        <fullName evidence="6">Protein stn1-like protein</fullName>
    </submittedName>
</protein>
<dbReference type="CDD" id="cd03524">
    <property type="entry name" value="RPA2_OBF_family"/>
    <property type="match status" value="1"/>
</dbReference>
<feature type="domain" description="CST complex subunit Stn1 N-terminal" evidence="5">
    <location>
        <begin position="43"/>
        <end position="90"/>
    </location>
</feature>
<feature type="domain" description="CST complex subunit Stn1 N-terminal" evidence="5">
    <location>
        <begin position="126"/>
        <end position="203"/>
    </location>
</feature>
<evidence type="ECO:0000313" key="7">
    <source>
        <dbReference type="Proteomes" id="UP001338125"/>
    </source>
</evidence>
<evidence type="ECO:0000313" key="6">
    <source>
        <dbReference type="EMBL" id="KAK5995011.1"/>
    </source>
</evidence>
<keyword evidence="3" id="KW-0779">Telomere</keyword>
<dbReference type="InterPro" id="IPR012340">
    <property type="entry name" value="NA-bd_OB-fold"/>
</dbReference>
<feature type="region of interest" description="Disordered" evidence="4">
    <location>
        <begin position="193"/>
        <end position="261"/>
    </location>
</feature>
<evidence type="ECO:0000256" key="4">
    <source>
        <dbReference type="SAM" id="MobiDB-lite"/>
    </source>
</evidence>
<organism evidence="6 7">
    <name type="scientific">Cladobotryum mycophilum</name>
    <dbReference type="NCBI Taxonomy" id="491253"/>
    <lineage>
        <taxon>Eukaryota</taxon>
        <taxon>Fungi</taxon>
        <taxon>Dikarya</taxon>
        <taxon>Ascomycota</taxon>
        <taxon>Pezizomycotina</taxon>
        <taxon>Sordariomycetes</taxon>
        <taxon>Hypocreomycetidae</taxon>
        <taxon>Hypocreales</taxon>
        <taxon>Hypocreaceae</taxon>
        <taxon>Cladobotryum</taxon>
    </lineage>
</organism>
<accession>A0ABR0STA5</accession>
<reference evidence="6 7" key="1">
    <citation type="submission" date="2024-01" db="EMBL/GenBank/DDBJ databases">
        <title>Complete genome of Cladobotryum mycophilum ATHUM6906.</title>
        <authorList>
            <person name="Christinaki A.C."/>
            <person name="Myridakis A.I."/>
            <person name="Kouvelis V.N."/>
        </authorList>
    </citation>
    <scope>NUCLEOTIDE SEQUENCE [LARGE SCALE GENOMIC DNA]</scope>
    <source>
        <strain evidence="6 7">ATHUM6906</strain>
    </source>
</reference>